<proteinExistence type="predicted"/>
<evidence type="ECO:0000313" key="1">
    <source>
        <dbReference type="EMBL" id="NEE17570.1"/>
    </source>
</evidence>
<protein>
    <submittedName>
        <fullName evidence="1">Lipoate--protein ligase family protein</fullName>
    </submittedName>
</protein>
<organism evidence="1">
    <name type="scientific">Streptomyces sp. SID7499</name>
    <dbReference type="NCBI Taxonomy" id="2706086"/>
    <lineage>
        <taxon>Bacteria</taxon>
        <taxon>Bacillati</taxon>
        <taxon>Actinomycetota</taxon>
        <taxon>Actinomycetes</taxon>
        <taxon>Kitasatosporales</taxon>
        <taxon>Streptomycetaceae</taxon>
        <taxon>Streptomyces</taxon>
    </lineage>
</organism>
<gene>
    <name evidence="1" type="ORF">G3M58_65295</name>
</gene>
<feature type="non-terminal residue" evidence="1">
    <location>
        <position position="51"/>
    </location>
</feature>
<comment type="caution">
    <text evidence="1">The sequence shown here is derived from an EMBL/GenBank/DDBJ whole genome shotgun (WGS) entry which is preliminary data.</text>
</comment>
<dbReference type="EMBL" id="JAAGMN010006741">
    <property type="protein sequence ID" value="NEE17570.1"/>
    <property type="molecule type" value="Genomic_DNA"/>
</dbReference>
<sequence>MHGEYKVPGGKLVVVDLDVEGGALRNVRVAGDFFLEPDEAILAIDAALEGA</sequence>
<dbReference type="AlphaFoldDB" id="A0A6G3XJ63"/>
<dbReference type="Gene3D" id="3.30.390.50">
    <property type="entry name" value="CO dehydrogenase flavoprotein, C-terminal domain"/>
    <property type="match status" value="1"/>
</dbReference>
<keyword evidence="1" id="KW-0436">Ligase</keyword>
<accession>A0A6G3XJ63</accession>
<name>A0A6G3XJ63_9ACTN</name>
<dbReference type="GO" id="GO:0016874">
    <property type="term" value="F:ligase activity"/>
    <property type="evidence" value="ECO:0007669"/>
    <property type="project" value="UniProtKB-KW"/>
</dbReference>
<reference evidence="1" key="1">
    <citation type="submission" date="2020-01" db="EMBL/GenBank/DDBJ databases">
        <title>Insect and environment-associated Actinomycetes.</title>
        <authorList>
            <person name="Currrie C."/>
            <person name="Chevrette M."/>
            <person name="Carlson C."/>
            <person name="Stubbendieck R."/>
            <person name="Wendt-Pienkowski E."/>
        </authorList>
    </citation>
    <scope>NUCLEOTIDE SEQUENCE</scope>
    <source>
        <strain evidence="1">SID7499</strain>
    </source>
</reference>